<sequence length="72" mass="7994">MEIVLAAFQRGFTLVLLEAASYVRFSMTLPTSDSIERKDGVPNGAISFASPRLRENPNFPAGFYVRDIEGKK</sequence>
<evidence type="ECO:0000313" key="1">
    <source>
        <dbReference type="EMBL" id="MFC4737172.1"/>
    </source>
</evidence>
<evidence type="ECO:0000313" key="2">
    <source>
        <dbReference type="Proteomes" id="UP001595896"/>
    </source>
</evidence>
<gene>
    <name evidence="1" type="ORF">ACFO4L_11285</name>
</gene>
<reference evidence="2" key="1">
    <citation type="journal article" date="2019" name="Int. J. Syst. Evol. Microbiol.">
        <title>The Global Catalogue of Microorganisms (GCM) 10K type strain sequencing project: providing services to taxonomists for standard genome sequencing and annotation.</title>
        <authorList>
            <consortium name="The Broad Institute Genomics Platform"/>
            <consortium name="The Broad Institute Genome Sequencing Center for Infectious Disease"/>
            <person name="Wu L."/>
            <person name="Ma J."/>
        </authorList>
    </citation>
    <scope>NUCLEOTIDE SEQUENCE [LARGE SCALE GENOMIC DNA]</scope>
    <source>
        <strain evidence="2">JCM 12165</strain>
    </source>
</reference>
<dbReference type="EMBL" id="JBHSGK010000013">
    <property type="protein sequence ID" value="MFC4737172.1"/>
    <property type="molecule type" value="Genomic_DNA"/>
</dbReference>
<dbReference type="RefSeq" id="WP_377909777.1">
    <property type="nucleotide sequence ID" value="NZ_JBHSGK010000013.1"/>
</dbReference>
<name>A0ABV9NUV5_9BACI</name>
<protein>
    <submittedName>
        <fullName evidence="1">Uncharacterized protein</fullName>
    </submittedName>
</protein>
<proteinExistence type="predicted"/>
<dbReference type="Proteomes" id="UP001595896">
    <property type="component" value="Unassembled WGS sequence"/>
</dbReference>
<organism evidence="1 2">
    <name type="scientific">Bacillus daqingensis</name>
    <dbReference type="NCBI Taxonomy" id="872396"/>
    <lineage>
        <taxon>Bacteria</taxon>
        <taxon>Bacillati</taxon>
        <taxon>Bacillota</taxon>
        <taxon>Bacilli</taxon>
        <taxon>Bacillales</taxon>
        <taxon>Bacillaceae</taxon>
        <taxon>Bacillus</taxon>
    </lineage>
</organism>
<keyword evidence="2" id="KW-1185">Reference proteome</keyword>
<accession>A0ABV9NUV5</accession>
<comment type="caution">
    <text evidence="1">The sequence shown here is derived from an EMBL/GenBank/DDBJ whole genome shotgun (WGS) entry which is preliminary data.</text>
</comment>